<evidence type="ECO:0000313" key="1">
    <source>
        <dbReference type="EMBL" id="CAG8568003.1"/>
    </source>
</evidence>
<dbReference type="Proteomes" id="UP000789525">
    <property type="component" value="Unassembled WGS sequence"/>
</dbReference>
<evidence type="ECO:0000313" key="2">
    <source>
        <dbReference type="Proteomes" id="UP000789525"/>
    </source>
</evidence>
<name>A0ACA9M577_9GLOM</name>
<proteinExistence type="predicted"/>
<sequence>MNSNPSSPTTNGRLSFETVRRWKIEQVKNWLQENSLEVYQQNFEDNDINGNVLLELDYEVLKEMNIGSIGDRVRVLSAVKSLLRMCVESSHPNYFGLSKNYTDKIPVKLVSTVENAKSRYIKVIGEDKTRTIDINDISDAQSILAKVLQKFNINEDVEKYSLFTTSETGTEYFPGHASEELERSARNSIRRASRLSAASRYSKTRSKHISKFYDEDDINSSGLLAPPSDDPRPTIPEEETEEAEESEESEEAVEAMEAMEEESEEFEEYEKEDWSSNGKRLFDRQRIRKSIRSNEKKKIILSQSENSVFKWIKGTFIGMGSFGSVYLGLNAVTGALMAVKQLDALEREITLLKDLHHENIVQYLGSQHDGKTLNIFLEYVPGGSVASMLNTYGPQEETLIRSFVRQILKGLSYLHDKEIVHRDIKGANILGKDCSYNLDTSYFFRYISEFMAAQRTSLQGSIFWMAPEVIKQTAYTNKADVWSLGCLIVEMYTGEHPFPELNQMQAMYRIGSQSCSPKIPDCVSNEARDFLKKTFEL</sequence>
<keyword evidence="2" id="KW-1185">Reference proteome</keyword>
<dbReference type="EMBL" id="CAJVPT010010204">
    <property type="protein sequence ID" value="CAG8568003.1"/>
    <property type="molecule type" value="Genomic_DNA"/>
</dbReference>
<protein>
    <submittedName>
        <fullName evidence="1">2250_t:CDS:1</fullName>
    </submittedName>
</protein>
<accession>A0ACA9M577</accession>
<comment type="caution">
    <text evidence="1">The sequence shown here is derived from an EMBL/GenBank/DDBJ whole genome shotgun (WGS) entry which is preliminary data.</text>
</comment>
<gene>
    <name evidence="1" type="ORF">ACOLOM_LOCUS5487</name>
</gene>
<reference evidence="1" key="1">
    <citation type="submission" date="2021-06" db="EMBL/GenBank/DDBJ databases">
        <authorList>
            <person name="Kallberg Y."/>
            <person name="Tangrot J."/>
            <person name="Rosling A."/>
        </authorList>
    </citation>
    <scope>NUCLEOTIDE SEQUENCE</scope>
    <source>
        <strain evidence="1">CL356</strain>
    </source>
</reference>
<organism evidence="1 2">
    <name type="scientific">Acaulospora colombiana</name>
    <dbReference type="NCBI Taxonomy" id="27376"/>
    <lineage>
        <taxon>Eukaryota</taxon>
        <taxon>Fungi</taxon>
        <taxon>Fungi incertae sedis</taxon>
        <taxon>Mucoromycota</taxon>
        <taxon>Glomeromycotina</taxon>
        <taxon>Glomeromycetes</taxon>
        <taxon>Diversisporales</taxon>
        <taxon>Acaulosporaceae</taxon>
        <taxon>Acaulospora</taxon>
    </lineage>
</organism>